<reference evidence="2" key="1">
    <citation type="submission" date="2017-03" db="EMBL/GenBank/DDBJ databases">
        <title>Phytopthora megakarya and P. palmivora, two closely related causual agents of cacao black pod achieved similar genome size and gene model numbers by different mechanisms.</title>
        <authorList>
            <person name="Ali S."/>
            <person name="Shao J."/>
            <person name="Larry D.J."/>
            <person name="Kronmiller B."/>
            <person name="Shen D."/>
            <person name="Strem M.D."/>
            <person name="Melnick R.L."/>
            <person name="Guiltinan M.J."/>
            <person name="Tyler B.M."/>
            <person name="Meinhardt L.W."/>
            <person name="Bailey B.A."/>
        </authorList>
    </citation>
    <scope>NUCLEOTIDE SEQUENCE [LARGE SCALE GENOMIC DNA]</scope>
    <source>
        <strain evidence="2">zdho120</strain>
    </source>
</reference>
<keyword evidence="2" id="KW-1185">Reference proteome</keyword>
<sequence length="111" mass="13388">MRLALRLLPVRSRSWFLQSQIPDIQQCPIESCTAIETTQHRFLQCARSKTLWNLLRKDWKEFCDSSLCWVSLVLPHKLKITTTWKDHSDVLLVMWNIIRYLTLHHIWTERN</sequence>
<dbReference type="Proteomes" id="UP000198211">
    <property type="component" value="Unassembled WGS sequence"/>
</dbReference>
<dbReference type="OrthoDB" id="121889at2759"/>
<organism evidence="1 2">
    <name type="scientific">Phytophthora megakarya</name>
    <dbReference type="NCBI Taxonomy" id="4795"/>
    <lineage>
        <taxon>Eukaryota</taxon>
        <taxon>Sar</taxon>
        <taxon>Stramenopiles</taxon>
        <taxon>Oomycota</taxon>
        <taxon>Peronosporomycetes</taxon>
        <taxon>Peronosporales</taxon>
        <taxon>Peronosporaceae</taxon>
        <taxon>Phytophthora</taxon>
    </lineage>
</organism>
<accession>A0A225VFU7</accession>
<proteinExistence type="predicted"/>
<dbReference type="AlphaFoldDB" id="A0A225VFU7"/>
<dbReference type="STRING" id="4795.A0A225VFU7"/>
<comment type="caution">
    <text evidence="1">The sequence shown here is derived from an EMBL/GenBank/DDBJ whole genome shotgun (WGS) entry which is preliminary data.</text>
</comment>
<name>A0A225VFU7_9STRA</name>
<protein>
    <submittedName>
        <fullName evidence="1">Pol Polyprotein</fullName>
    </submittedName>
</protein>
<evidence type="ECO:0000313" key="1">
    <source>
        <dbReference type="EMBL" id="OWZ04441.1"/>
    </source>
</evidence>
<evidence type="ECO:0000313" key="2">
    <source>
        <dbReference type="Proteomes" id="UP000198211"/>
    </source>
</evidence>
<gene>
    <name evidence="1" type="ORF">PHMEG_00023657</name>
</gene>
<dbReference type="EMBL" id="NBNE01004964">
    <property type="protein sequence ID" value="OWZ04441.1"/>
    <property type="molecule type" value="Genomic_DNA"/>
</dbReference>